<organism evidence="8 9">
    <name type="scientific">Krasilnikovia cinnamomea</name>
    <dbReference type="NCBI Taxonomy" id="349313"/>
    <lineage>
        <taxon>Bacteria</taxon>
        <taxon>Bacillati</taxon>
        <taxon>Actinomycetota</taxon>
        <taxon>Actinomycetes</taxon>
        <taxon>Micromonosporales</taxon>
        <taxon>Micromonosporaceae</taxon>
        <taxon>Krasilnikovia</taxon>
    </lineage>
</organism>
<dbReference type="FunFam" id="3.40.50.2300:FF:000001">
    <property type="entry name" value="DNA-binding response regulator PhoB"/>
    <property type="match status" value="1"/>
</dbReference>
<proteinExistence type="predicted"/>
<dbReference type="PROSITE" id="PS50110">
    <property type="entry name" value="RESPONSE_REGULATORY"/>
    <property type="match status" value="1"/>
</dbReference>
<dbReference type="RefSeq" id="WP_130512532.1">
    <property type="nucleotide sequence ID" value="NZ_SHKY01000001.1"/>
</dbReference>
<dbReference type="AlphaFoldDB" id="A0A4Q7ZSG7"/>
<dbReference type="InterPro" id="IPR011006">
    <property type="entry name" value="CheY-like_superfamily"/>
</dbReference>
<keyword evidence="3" id="KW-0805">Transcription regulation</keyword>
<gene>
    <name evidence="8" type="ORF">EV385_6071</name>
</gene>
<evidence type="ECO:0000256" key="3">
    <source>
        <dbReference type="ARBA" id="ARBA00023015"/>
    </source>
</evidence>
<dbReference type="OrthoDB" id="3197131at2"/>
<dbReference type="GO" id="GO:0000160">
    <property type="term" value="P:phosphorelay signal transduction system"/>
    <property type="evidence" value="ECO:0007669"/>
    <property type="project" value="UniProtKB-KW"/>
</dbReference>
<sequence>MAKVLVVDDDPAICRLLMDVLELDGHEVHVAIDGEHGVQAFLALRPDFVVLDVMMPRLDGYGVLQAIRAQEVTRVPVLLLTALPDSGARGRACGADYFLSKPFTADEVLYLIDGVLGHDTGLAEVQAAVDYARGQGYPGQP</sequence>
<evidence type="ECO:0000259" key="7">
    <source>
        <dbReference type="PROSITE" id="PS50110"/>
    </source>
</evidence>
<evidence type="ECO:0000313" key="8">
    <source>
        <dbReference type="EMBL" id="RZU54132.1"/>
    </source>
</evidence>
<name>A0A4Q7ZSG7_9ACTN</name>
<evidence type="ECO:0000256" key="2">
    <source>
        <dbReference type="ARBA" id="ARBA00023012"/>
    </source>
</evidence>
<dbReference type="EMBL" id="SHKY01000001">
    <property type="protein sequence ID" value="RZU54132.1"/>
    <property type="molecule type" value="Genomic_DNA"/>
</dbReference>
<accession>A0A4Q7ZSG7</accession>
<evidence type="ECO:0000256" key="1">
    <source>
        <dbReference type="ARBA" id="ARBA00022553"/>
    </source>
</evidence>
<keyword evidence="2" id="KW-0902">Two-component regulatory system</keyword>
<dbReference type="InterPro" id="IPR001789">
    <property type="entry name" value="Sig_transdc_resp-reg_receiver"/>
</dbReference>
<keyword evidence="4" id="KW-0238">DNA-binding</keyword>
<feature type="domain" description="Response regulatory" evidence="7">
    <location>
        <begin position="3"/>
        <end position="116"/>
    </location>
</feature>
<comment type="caution">
    <text evidence="8">The sequence shown here is derived from an EMBL/GenBank/DDBJ whole genome shotgun (WGS) entry which is preliminary data.</text>
</comment>
<dbReference type="GO" id="GO:0003677">
    <property type="term" value="F:DNA binding"/>
    <property type="evidence" value="ECO:0007669"/>
    <property type="project" value="UniProtKB-KW"/>
</dbReference>
<evidence type="ECO:0000256" key="5">
    <source>
        <dbReference type="ARBA" id="ARBA00023163"/>
    </source>
</evidence>
<dbReference type="SUPFAM" id="SSF52172">
    <property type="entry name" value="CheY-like"/>
    <property type="match status" value="1"/>
</dbReference>
<dbReference type="SMART" id="SM00448">
    <property type="entry name" value="REC"/>
    <property type="match status" value="1"/>
</dbReference>
<dbReference type="PANTHER" id="PTHR44591">
    <property type="entry name" value="STRESS RESPONSE REGULATOR PROTEIN 1"/>
    <property type="match status" value="1"/>
</dbReference>
<reference evidence="8 9" key="1">
    <citation type="submission" date="2019-02" db="EMBL/GenBank/DDBJ databases">
        <title>Sequencing the genomes of 1000 actinobacteria strains.</title>
        <authorList>
            <person name="Klenk H.-P."/>
        </authorList>
    </citation>
    <scope>NUCLEOTIDE SEQUENCE [LARGE SCALE GENOMIC DNA]</scope>
    <source>
        <strain evidence="8 9">DSM 45162</strain>
    </source>
</reference>
<dbReference type="InterPro" id="IPR050595">
    <property type="entry name" value="Bact_response_regulator"/>
</dbReference>
<feature type="modified residue" description="4-aspartylphosphate" evidence="6">
    <location>
        <position position="52"/>
    </location>
</feature>
<evidence type="ECO:0000313" key="9">
    <source>
        <dbReference type="Proteomes" id="UP000292564"/>
    </source>
</evidence>
<keyword evidence="1 6" id="KW-0597">Phosphoprotein</keyword>
<dbReference type="Proteomes" id="UP000292564">
    <property type="component" value="Unassembled WGS sequence"/>
</dbReference>
<dbReference type="Pfam" id="PF00072">
    <property type="entry name" value="Response_reg"/>
    <property type="match status" value="1"/>
</dbReference>
<dbReference type="CDD" id="cd17574">
    <property type="entry name" value="REC_OmpR"/>
    <property type="match status" value="1"/>
</dbReference>
<protein>
    <submittedName>
        <fullName evidence="8">Response regulator receiver protein</fullName>
    </submittedName>
</protein>
<keyword evidence="9" id="KW-1185">Reference proteome</keyword>
<evidence type="ECO:0000256" key="4">
    <source>
        <dbReference type="ARBA" id="ARBA00023125"/>
    </source>
</evidence>
<evidence type="ECO:0000256" key="6">
    <source>
        <dbReference type="PROSITE-ProRule" id="PRU00169"/>
    </source>
</evidence>
<dbReference type="PANTHER" id="PTHR44591:SF3">
    <property type="entry name" value="RESPONSE REGULATORY DOMAIN-CONTAINING PROTEIN"/>
    <property type="match status" value="1"/>
</dbReference>
<keyword evidence="5" id="KW-0804">Transcription</keyword>
<dbReference type="Gene3D" id="3.40.50.2300">
    <property type="match status" value="1"/>
</dbReference>